<accession>A0A016VPM8</accession>
<protein>
    <submittedName>
        <fullName evidence="1">Uncharacterized protein</fullName>
    </submittedName>
</protein>
<sequence>MMEHEDNVSPHPPHTVCCPRSHPDLQPEILIARATSPEVTVVLAIDYCQVTIDNSDGSEKIFDAIIRFRKNFGRLS</sequence>
<evidence type="ECO:0000313" key="1">
    <source>
        <dbReference type="EMBL" id="EYC29281.1"/>
    </source>
</evidence>
<gene>
    <name evidence="1" type="primary">Acey_s0006.g2883</name>
    <name evidence="1" type="ORF">Y032_0006g2883</name>
</gene>
<evidence type="ECO:0000313" key="2">
    <source>
        <dbReference type="Proteomes" id="UP000024635"/>
    </source>
</evidence>
<proteinExistence type="predicted"/>
<comment type="caution">
    <text evidence="1">The sequence shown here is derived from an EMBL/GenBank/DDBJ whole genome shotgun (WGS) entry which is preliminary data.</text>
</comment>
<dbReference type="Proteomes" id="UP000024635">
    <property type="component" value="Unassembled WGS sequence"/>
</dbReference>
<dbReference type="AlphaFoldDB" id="A0A016VPM8"/>
<organism evidence="1 2">
    <name type="scientific">Ancylostoma ceylanicum</name>
    <dbReference type="NCBI Taxonomy" id="53326"/>
    <lineage>
        <taxon>Eukaryota</taxon>
        <taxon>Metazoa</taxon>
        <taxon>Ecdysozoa</taxon>
        <taxon>Nematoda</taxon>
        <taxon>Chromadorea</taxon>
        <taxon>Rhabditida</taxon>
        <taxon>Rhabditina</taxon>
        <taxon>Rhabditomorpha</taxon>
        <taxon>Strongyloidea</taxon>
        <taxon>Ancylostomatidae</taxon>
        <taxon>Ancylostomatinae</taxon>
        <taxon>Ancylostoma</taxon>
    </lineage>
</organism>
<reference evidence="2" key="1">
    <citation type="journal article" date="2015" name="Nat. Genet.">
        <title>The genome and transcriptome of the zoonotic hookworm Ancylostoma ceylanicum identify infection-specific gene families.</title>
        <authorList>
            <person name="Schwarz E.M."/>
            <person name="Hu Y."/>
            <person name="Antoshechkin I."/>
            <person name="Miller M.M."/>
            <person name="Sternberg P.W."/>
            <person name="Aroian R.V."/>
        </authorList>
    </citation>
    <scope>NUCLEOTIDE SEQUENCE</scope>
    <source>
        <strain evidence="2">HY135</strain>
    </source>
</reference>
<dbReference type="EMBL" id="JARK01001342">
    <property type="protein sequence ID" value="EYC29281.1"/>
    <property type="molecule type" value="Genomic_DNA"/>
</dbReference>
<keyword evidence="2" id="KW-1185">Reference proteome</keyword>
<name>A0A016VPM8_9BILA</name>